<evidence type="ECO:0000313" key="12">
    <source>
        <dbReference type="EMBL" id="SMC95958.1"/>
    </source>
</evidence>
<feature type="compositionally biased region" description="Low complexity" evidence="10">
    <location>
        <begin position="30"/>
        <end position="44"/>
    </location>
</feature>
<sequence>MNRFHVASAMFMLAASSAMASPDKGPRVLSADASTAAPASQQTTVQPSDYVTGAWSLYRSVFMTPEGRIVDRENGLVSHSEGQGYGMLIAVASDDQPGFETLWSWTERQLKVRDDNLAAWKWDPTKTPHVTDMNNATDGDLLIAWALLRAYRKWGIREYLRESQAIVGDIVRHATADSPLGKVLLPGVQGFAAVDRSDGPVVNLSYWIFPAIAELGEAMPDLRDLHLEQSGIAMLKRIATSKEKLPSDWTSLAGGNPEPADGFSPTFGYNAVRIPLYLAWGPDVDPKLLRSLGKPWSNEGEAGLAAVDVTTGKYTEPMIGTGYEAIRDVISCSLTGNGSIRRAKRFEISTYFSSTLQILSLMALSERYPQCF</sequence>
<dbReference type="Pfam" id="PF01270">
    <property type="entry name" value="Glyco_hydro_8"/>
    <property type="match status" value="1"/>
</dbReference>
<keyword evidence="7 9" id="KW-0624">Polysaccharide degradation</keyword>
<reference evidence="12 13" key="1">
    <citation type="submission" date="2017-04" db="EMBL/GenBank/DDBJ databases">
        <authorList>
            <person name="Afonso C.L."/>
            <person name="Miller P.J."/>
            <person name="Scott M.A."/>
            <person name="Spackman E."/>
            <person name="Goraichik I."/>
            <person name="Dimitrov K.M."/>
            <person name="Suarez D.L."/>
            <person name="Swayne D.E."/>
        </authorList>
    </citation>
    <scope>NUCLEOTIDE SEQUENCE [LARGE SCALE GENOMIC DNA]</scope>
    <source>
        <strain evidence="12 13">CGMCC 1.10972</strain>
    </source>
</reference>
<evidence type="ECO:0000256" key="9">
    <source>
        <dbReference type="RuleBase" id="RU361167"/>
    </source>
</evidence>
<organism evidence="12 13">
    <name type="scientific">Fulvimarina manganoxydans</name>
    <dbReference type="NCBI Taxonomy" id="937218"/>
    <lineage>
        <taxon>Bacteria</taxon>
        <taxon>Pseudomonadati</taxon>
        <taxon>Pseudomonadota</taxon>
        <taxon>Alphaproteobacteria</taxon>
        <taxon>Hyphomicrobiales</taxon>
        <taxon>Aurantimonadaceae</taxon>
        <taxon>Fulvimarina</taxon>
    </lineage>
</organism>
<dbReference type="PROSITE" id="PS00812">
    <property type="entry name" value="GLYCOSYL_HYDROL_F8"/>
    <property type="match status" value="1"/>
</dbReference>
<dbReference type="InterPro" id="IPR002037">
    <property type="entry name" value="Glyco_hydro_8"/>
</dbReference>
<keyword evidence="6 9" id="KW-0326">Glycosidase</keyword>
<protein>
    <recommendedName>
        <fullName evidence="9">Glucanase</fullName>
        <ecNumber evidence="9">3.2.1.-</ecNumber>
    </recommendedName>
</protein>
<comment type="similarity">
    <text evidence="2 9">Belongs to the glycosyl hydrolase 8 (cellulase D) family.</text>
</comment>
<dbReference type="EMBL" id="FWXR01000014">
    <property type="protein sequence ID" value="SMC95958.1"/>
    <property type="molecule type" value="Genomic_DNA"/>
</dbReference>
<gene>
    <name evidence="12" type="ORF">SAMN06297251_11497</name>
</gene>
<comment type="catalytic activity">
    <reaction evidence="1">
        <text>Endohydrolysis of (1-&gt;4)-beta-D-glucosidic linkages in cellulose, lichenin and cereal beta-D-glucans.</text>
        <dbReference type="EC" id="3.2.1.4"/>
    </reaction>
</comment>
<evidence type="ECO:0000256" key="7">
    <source>
        <dbReference type="ARBA" id="ARBA00023326"/>
    </source>
</evidence>
<dbReference type="Gene3D" id="1.50.10.10">
    <property type="match status" value="1"/>
</dbReference>
<evidence type="ECO:0000256" key="3">
    <source>
        <dbReference type="ARBA" id="ARBA00022729"/>
    </source>
</evidence>
<evidence type="ECO:0000256" key="6">
    <source>
        <dbReference type="ARBA" id="ARBA00023295"/>
    </source>
</evidence>
<keyword evidence="4 9" id="KW-0378">Hydrolase</keyword>
<dbReference type="Proteomes" id="UP000192656">
    <property type="component" value="Unassembled WGS sequence"/>
</dbReference>
<dbReference type="EC" id="3.2.1.-" evidence="9"/>
<dbReference type="GO" id="GO:0030245">
    <property type="term" value="P:cellulose catabolic process"/>
    <property type="evidence" value="ECO:0007669"/>
    <property type="project" value="UniProtKB-KW"/>
</dbReference>
<evidence type="ECO:0000256" key="1">
    <source>
        <dbReference type="ARBA" id="ARBA00000966"/>
    </source>
</evidence>
<evidence type="ECO:0000256" key="8">
    <source>
        <dbReference type="PROSITE-ProRule" id="PRU10058"/>
    </source>
</evidence>
<dbReference type="InterPro" id="IPR012341">
    <property type="entry name" value="6hp_glycosidase-like_sf"/>
</dbReference>
<evidence type="ECO:0000256" key="11">
    <source>
        <dbReference type="SAM" id="SignalP"/>
    </source>
</evidence>
<accession>A0A1W2DGD0</accession>
<feature type="chain" id="PRO_5010702395" description="Glucanase" evidence="11">
    <location>
        <begin position="21"/>
        <end position="372"/>
    </location>
</feature>
<dbReference type="GO" id="GO:0008810">
    <property type="term" value="F:cellulase activity"/>
    <property type="evidence" value="ECO:0007669"/>
    <property type="project" value="UniProtKB-EC"/>
</dbReference>
<dbReference type="STRING" id="937218.SAMN06297251_11497"/>
<proteinExistence type="inferred from homology"/>
<feature type="signal peptide" evidence="11">
    <location>
        <begin position="1"/>
        <end position="20"/>
    </location>
</feature>
<keyword evidence="5" id="KW-0136">Cellulose degradation</keyword>
<feature type="region of interest" description="Disordered" evidence="10">
    <location>
        <begin position="24"/>
        <end position="44"/>
    </location>
</feature>
<keyword evidence="7 9" id="KW-0119">Carbohydrate metabolism</keyword>
<name>A0A1W2DGD0_9HYPH</name>
<evidence type="ECO:0000256" key="5">
    <source>
        <dbReference type="ARBA" id="ARBA00023001"/>
    </source>
</evidence>
<dbReference type="InterPro" id="IPR019834">
    <property type="entry name" value="Glyco_hydro_8_CS"/>
</dbReference>
<dbReference type="AlphaFoldDB" id="A0A1W2DGD0"/>
<evidence type="ECO:0000256" key="4">
    <source>
        <dbReference type="ARBA" id="ARBA00022801"/>
    </source>
</evidence>
<keyword evidence="13" id="KW-1185">Reference proteome</keyword>
<dbReference type="SUPFAM" id="SSF48208">
    <property type="entry name" value="Six-hairpin glycosidases"/>
    <property type="match status" value="1"/>
</dbReference>
<evidence type="ECO:0000256" key="2">
    <source>
        <dbReference type="ARBA" id="ARBA00009209"/>
    </source>
</evidence>
<evidence type="ECO:0000313" key="13">
    <source>
        <dbReference type="Proteomes" id="UP000192656"/>
    </source>
</evidence>
<dbReference type="PRINTS" id="PR00735">
    <property type="entry name" value="GLHYDRLASE8"/>
</dbReference>
<evidence type="ECO:0000256" key="10">
    <source>
        <dbReference type="SAM" id="MobiDB-lite"/>
    </source>
</evidence>
<keyword evidence="3 11" id="KW-0732">Signal</keyword>
<dbReference type="InterPro" id="IPR008928">
    <property type="entry name" value="6-hairpin_glycosidase_sf"/>
</dbReference>
<feature type="active site" description="Nucleophile" evidence="8">
    <location>
        <position position="138"/>
    </location>
</feature>